<feature type="domain" description="Response regulatory" evidence="7">
    <location>
        <begin position="5"/>
        <end position="120"/>
    </location>
</feature>
<reference evidence="8" key="1">
    <citation type="journal article" date="2022" name="Pest Manag. Sci.">
        <title>Glutamicibacter halophytocola-mediated host fitness of potato tuber moth on Solanaceae crops.</title>
        <authorList>
            <person name="Wang W."/>
            <person name="Xiao G."/>
            <person name="Du G."/>
            <person name="Chang L."/>
            <person name="Yang Y."/>
            <person name="Ye J."/>
            <person name="Chen B."/>
        </authorList>
    </citation>
    <scope>NUCLEOTIDE SEQUENCE</scope>
    <source>
        <strain evidence="8">S2</strain>
    </source>
</reference>
<dbReference type="Gene3D" id="3.40.50.2300">
    <property type="match status" value="1"/>
</dbReference>
<evidence type="ECO:0000256" key="3">
    <source>
        <dbReference type="ARBA" id="ARBA00023125"/>
    </source>
</evidence>
<dbReference type="Pfam" id="PF00072">
    <property type="entry name" value="Response_reg"/>
    <property type="match status" value="1"/>
</dbReference>
<dbReference type="InterPro" id="IPR011006">
    <property type="entry name" value="CheY-like_superfamily"/>
</dbReference>
<dbReference type="SUPFAM" id="SSF52172">
    <property type="entry name" value="CheY-like"/>
    <property type="match status" value="1"/>
</dbReference>
<evidence type="ECO:0000259" key="6">
    <source>
        <dbReference type="PROSITE" id="PS50043"/>
    </source>
</evidence>
<dbReference type="RefSeq" id="WP_257745434.1">
    <property type="nucleotide sequence ID" value="NZ_CP102487.1"/>
</dbReference>
<dbReference type="AlphaFoldDB" id="A0AA94XVQ8"/>
<evidence type="ECO:0000259" key="7">
    <source>
        <dbReference type="PROSITE" id="PS50110"/>
    </source>
</evidence>
<dbReference type="CDD" id="cd06170">
    <property type="entry name" value="LuxR_C_like"/>
    <property type="match status" value="1"/>
</dbReference>
<evidence type="ECO:0000313" key="8">
    <source>
        <dbReference type="EMBL" id="UUX58313.1"/>
    </source>
</evidence>
<dbReference type="InterPro" id="IPR016032">
    <property type="entry name" value="Sig_transdc_resp-reg_C-effctor"/>
</dbReference>
<dbReference type="Pfam" id="PF00196">
    <property type="entry name" value="GerE"/>
    <property type="match status" value="1"/>
</dbReference>
<dbReference type="PROSITE" id="PS50043">
    <property type="entry name" value="HTH_LUXR_2"/>
    <property type="match status" value="1"/>
</dbReference>
<dbReference type="GO" id="GO:0000160">
    <property type="term" value="P:phosphorelay signal transduction system"/>
    <property type="evidence" value="ECO:0007669"/>
    <property type="project" value="InterPro"/>
</dbReference>
<evidence type="ECO:0000256" key="4">
    <source>
        <dbReference type="ARBA" id="ARBA00023163"/>
    </source>
</evidence>
<accession>A0AA94XVQ8</accession>
<keyword evidence="3" id="KW-0238">DNA-binding</keyword>
<feature type="domain" description="HTH luxR-type" evidence="6">
    <location>
        <begin position="153"/>
        <end position="218"/>
    </location>
</feature>
<dbReference type="PRINTS" id="PR00038">
    <property type="entry name" value="HTHLUXR"/>
</dbReference>
<gene>
    <name evidence="8" type="ORF">NUH22_13545</name>
</gene>
<sequence length="221" mass="23893">MSKISVVICDDQSLIVSSLKLILETDEHIEVVGTADNGSAGIEMVQKLNPTLALMDIQMPQMDGIEATGKIVADTATKVIVLTTFNRDDYLFDAMDAGASGFLLKNSEPETLITAVHQVAAGNGLLSPEVTLKLIKRRTSKALDHAGMQASPESEQLKTLTEREFQVLHELAKGKNNQEIAASLALSEATVKTHLSNLLAKLHLRDRVQGVLFAHRAGLIQ</sequence>
<dbReference type="SMART" id="SM00421">
    <property type="entry name" value="HTH_LUXR"/>
    <property type="match status" value="1"/>
</dbReference>
<dbReference type="GO" id="GO:0003677">
    <property type="term" value="F:DNA binding"/>
    <property type="evidence" value="ECO:0007669"/>
    <property type="project" value="UniProtKB-KW"/>
</dbReference>
<name>A0AA94XVQ8_9MICC</name>
<feature type="modified residue" description="4-aspartylphosphate" evidence="5">
    <location>
        <position position="56"/>
    </location>
</feature>
<dbReference type="InterPro" id="IPR058245">
    <property type="entry name" value="NreC/VraR/RcsB-like_REC"/>
</dbReference>
<protein>
    <submittedName>
        <fullName evidence="8">Response regulator transcription factor</fullName>
    </submittedName>
</protein>
<evidence type="ECO:0000256" key="1">
    <source>
        <dbReference type="ARBA" id="ARBA00022553"/>
    </source>
</evidence>
<proteinExistence type="predicted"/>
<dbReference type="PROSITE" id="PS50110">
    <property type="entry name" value="RESPONSE_REGULATORY"/>
    <property type="match status" value="1"/>
</dbReference>
<evidence type="ECO:0000256" key="2">
    <source>
        <dbReference type="ARBA" id="ARBA00023015"/>
    </source>
</evidence>
<keyword evidence="4" id="KW-0804">Transcription</keyword>
<dbReference type="EMBL" id="CP102487">
    <property type="protein sequence ID" value="UUX58313.1"/>
    <property type="molecule type" value="Genomic_DNA"/>
</dbReference>
<dbReference type="InterPro" id="IPR000792">
    <property type="entry name" value="Tscrpt_reg_LuxR_C"/>
</dbReference>
<evidence type="ECO:0000256" key="5">
    <source>
        <dbReference type="PROSITE-ProRule" id="PRU00169"/>
    </source>
</evidence>
<dbReference type="PANTHER" id="PTHR43214">
    <property type="entry name" value="TWO-COMPONENT RESPONSE REGULATOR"/>
    <property type="match status" value="1"/>
</dbReference>
<dbReference type="InterPro" id="IPR001789">
    <property type="entry name" value="Sig_transdc_resp-reg_receiver"/>
</dbReference>
<dbReference type="GO" id="GO:0006355">
    <property type="term" value="P:regulation of DNA-templated transcription"/>
    <property type="evidence" value="ECO:0007669"/>
    <property type="project" value="InterPro"/>
</dbReference>
<dbReference type="CDD" id="cd17535">
    <property type="entry name" value="REC_NarL-like"/>
    <property type="match status" value="1"/>
</dbReference>
<dbReference type="InterPro" id="IPR039420">
    <property type="entry name" value="WalR-like"/>
</dbReference>
<organism evidence="8 9">
    <name type="scientific">Glutamicibacter halophytocola</name>
    <dbReference type="NCBI Taxonomy" id="1933880"/>
    <lineage>
        <taxon>Bacteria</taxon>
        <taxon>Bacillati</taxon>
        <taxon>Actinomycetota</taxon>
        <taxon>Actinomycetes</taxon>
        <taxon>Micrococcales</taxon>
        <taxon>Micrococcaceae</taxon>
        <taxon>Glutamicibacter</taxon>
    </lineage>
</organism>
<dbReference type="PANTHER" id="PTHR43214:SF24">
    <property type="entry name" value="TRANSCRIPTIONAL REGULATORY PROTEIN NARL-RELATED"/>
    <property type="match status" value="1"/>
</dbReference>
<keyword evidence="1 5" id="KW-0597">Phosphoprotein</keyword>
<dbReference type="Proteomes" id="UP001060018">
    <property type="component" value="Chromosome"/>
</dbReference>
<keyword evidence="2" id="KW-0805">Transcription regulation</keyword>
<dbReference type="PROSITE" id="PS00622">
    <property type="entry name" value="HTH_LUXR_1"/>
    <property type="match status" value="1"/>
</dbReference>
<dbReference type="SMART" id="SM00448">
    <property type="entry name" value="REC"/>
    <property type="match status" value="1"/>
</dbReference>
<evidence type="ECO:0000313" key="9">
    <source>
        <dbReference type="Proteomes" id="UP001060018"/>
    </source>
</evidence>
<dbReference type="SUPFAM" id="SSF46894">
    <property type="entry name" value="C-terminal effector domain of the bipartite response regulators"/>
    <property type="match status" value="1"/>
</dbReference>